<comment type="caution">
    <text evidence="4">The sequence shown here is derived from an EMBL/GenBank/DDBJ whole genome shotgun (WGS) entry which is preliminary data.</text>
</comment>
<keyword evidence="5" id="KW-1185">Reference proteome</keyword>
<name>A0A0N1PKE2_PAPMA</name>
<evidence type="ECO:0000256" key="2">
    <source>
        <dbReference type="ARBA" id="ARBA00022801"/>
    </source>
</evidence>
<organism evidence="4 5">
    <name type="scientific">Papilio machaon</name>
    <name type="common">Old World swallowtail butterfly</name>
    <dbReference type="NCBI Taxonomy" id="76193"/>
    <lineage>
        <taxon>Eukaryota</taxon>
        <taxon>Metazoa</taxon>
        <taxon>Ecdysozoa</taxon>
        <taxon>Arthropoda</taxon>
        <taxon>Hexapoda</taxon>
        <taxon>Insecta</taxon>
        <taxon>Pterygota</taxon>
        <taxon>Neoptera</taxon>
        <taxon>Endopterygota</taxon>
        <taxon>Lepidoptera</taxon>
        <taxon>Glossata</taxon>
        <taxon>Ditrysia</taxon>
        <taxon>Papilionoidea</taxon>
        <taxon>Papilionidae</taxon>
        <taxon>Papilioninae</taxon>
        <taxon>Papilio</taxon>
    </lineage>
</organism>
<dbReference type="InterPro" id="IPR040618">
    <property type="entry name" value="Pre-Nudix"/>
</dbReference>
<dbReference type="EMBL" id="LADJ01041907">
    <property type="protein sequence ID" value="KPJ21386.1"/>
    <property type="molecule type" value="Genomic_DNA"/>
</dbReference>
<dbReference type="GO" id="GO:0035529">
    <property type="term" value="F:NADH pyrophosphatase activity"/>
    <property type="evidence" value="ECO:0007669"/>
    <property type="project" value="TreeGrafter"/>
</dbReference>
<evidence type="ECO:0000256" key="1">
    <source>
        <dbReference type="ARBA" id="ARBA00005582"/>
    </source>
</evidence>
<reference evidence="4 5" key="1">
    <citation type="journal article" date="2015" name="Nat. Commun.">
        <title>Outbred genome sequencing and CRISPR/Cas9 gene editing in butterflies.</title>
        <authorList>
            <person name="Li X."/>
            <person name="Fan D."/>
            <person name="Zhang W."/>
            <person name="Liu G."/>
            <person name="Zhang L."/>
            <person name="Zhao L."/>
            <person name="Fang X."/>
            <person name="Chen L."/>
            <person name="Dong Y."/>
            <person name="Chen Y."/>
            <person name="Ding Y."/>
            <person name="Zhao R."/>
            <person name="Feng M."/>
            <person name="Zhu Y."/>
            <person name="Feng Y."/>
            <person name="Jiang X."/>
            <person name="Zhu D."/>
            <person name="Xiang H."/>
            <person name="Feng X."/>
            <person name="Li S."/>
            <person name="Wang J."/>
            <person name="Zhang G."/>
            <person name="Kronforst M.R."/>
            <person name="Wang W."/>
        </authorList>
    </citation>
    <scope>NUCLEOTIDE SEQUENCE [LARGE SCALE GENOMIC DNA]</scope>
    <source>
        <strain evidence="4">Ya'a_city_454_Pm</strain>
        <tissue evidence="4">Whole body</tissue>
    </source>
</reference>
<dbReference type="PANTHER" id="PTHR13994:SF13">
    <property type="entry name" value="FI03680P"/>
    <property type="match status" value="1"/>
</dbReference>
<dbReference type="Pfam" id="PF18290">
    <property type="entry name" value="Nudix_hydro"/>
    <property type="match status" value="1"/>
</dbReference>
<evidence type="ECO:0000313" key="5">
    <source>
        <dbReference type="Proteomes" id="UP000053240"/>
    </source>
</evidence>
<dbReference type="PANTHER" id="PTHR13994">
    <property type="entry name" value="NUDIX HYDROLASE RELATED"/>
    <property type="match status" value="1"/>
</dbReference>
<protein>
    <submittedName>
        <fullName evidence="4">Nudix hydrolase 8</fullName>
    </submittedName>
</protein>
<dbReference type="Gene3D" id="3.90.79.10">
    <property type="entry name" value="Nucleoside Triphosphate Pyrophosphohydrolase"/>
    <property type="match status" value="1"/>
</dbReference>
<keyword evidence="2 4" id="KW-0378">Hydrolase</keyword>
<dbReference type="GO" id="GO:0047631">
    <property type="term" value="F:ADP-ribose diphosphatase activity"/>
    <property type="evidence" value="ECO:0007669"/>
    <property type="project" value="TreeGrafter"/>
</dbReference>
<sequence>MASKTFEGVLDRYNGITVDSQKEQCETKSLQKWDTEGRRCIWFKINIKDATWIPILANEGFNFHHSGESFVTLFKWLPKDSTSNLPPICHTSIGVGGLVFNDNNQILVVMEQLYDYPHWKLPGGYVEKGMLKHS</sequence>
<dbReference type="Proteomes" id="UP000053240">
    <property type="component" value="Unassembled WGS sequence"/>
</dbReference>
<comment type="similarity">
    <text evidence="1">Belongs to the Nudix hydrolase family.</text>
</comment>
<dbReference type="Gene3D" id="3.40.630.30">
    <property type="match status" value="1"/>
</dbReference>
<dbReference type="InterPro" id="IPR003293">
    <property type="entry name" value="Nudix_hydrolase6-like"/>
</dbReference>
<proteinExistence type="inferred from homology"/>
<dbReference type="AlphaFoldDB" id="A0A0N1PKE2"/>
<gene>
    <name evidence="4" type="ORF">RR48_00514</name>
</gene>
<dbReference type="SUPFAM" id="SSF55811">
    <property type="entry name" value="Nudix"/>
    <property type="match status" value="1"/>
</dbReference>
<dbReference type="InterPro" id="IPR015797">
    <property type="entry name" value="NUDIX_hydrolase-like_dom_sf"/>
</dbReference>
<accession>A0A0N1PKE2</accession>
<feature type="domain" description="Pre-nudix hydrolase" evidence="3">
    <location>
        <begin position="6"/>
        <end position="77"/>
    </location>
</feature>
<dbReference type="GO" id="GO:0051287">
    <property type="term" value="F:NAD binding"/>
    <property type="evidence" value="ECO:0007669"/>
    <property type="project" value="TreeGrafter"/>
</dbReference>
<evidence type="ECO:0000259" key="3">
    <source>
        <dbReference type="Pfam" id="PF18290"/>
    </source>
</evidence>
<dbReference type="InParanoid" id="A0A0N1PKE2"/>
<evidence type="ECO:0000313" key="4">
    <source>
        <dbReference type="EMBL" id="KPJ21386.1"/>
    </source>
</evidence>